<accession>A0A6G1IFE8</accession>
<dbReference type="PANTHER" id="PTHR31468">
    <property type="entry name" value="1,3-BETA-GLUCANOSYLTRANSFERASE GAS1"/>
    <property type="match status" value="1"/>
</dbReference>
<dbReference type="SUPFAM" id="SSF51445">
    <property type="entry name" value="(Trans)glycosidases"/>
    <property type="match status" value="1"/>
</dbReference>
<evidence type="ECO:0000256" key="4">
    <source>
        <dbReference type="ARBA" id="ARBA00023157"/>
    </source>
</evidence>
<dbReference type="InterPro" id="IPR017853">
    <property type="entry name" value="GH"/>
</dbReference>
<evidence type="ECO:0000256" key="3">
    <source>
        <dbReference type="ARBA" id="ARBA00022729"/>
    </source>
</evidence>
<dbReference type="Pfam" id="PF03198">
    <property type="entry name" value="Glyco_hydro_72"/>
    <property type="match status" value="1"/>
</dbReference>
<sequence length="230" mass="25444">MAFSSLDIMCCWLFLISLLQFGQAEVDPIVIKGSHFFYKTNGTAFFIRGLSYYPFGIDGSASLGSQFPDPLADETICRRDIPYLLALGINTILPAGPNQNLDHTACMNAFADAGIYVLKNLHDVTEHTVDGSIPGWDDSTMEFFKEAVDSFAKFPNTLGFTFRAIASSNNDFPFAKAAIRDIKDYINSTYERNVPAGWWSGDASLSRHEYMTCNDSKADFVIVLSYAGSD</sequence>
<dbReference type="GO" id="GO:0031505">
    <property type="term" value="P:fungal-type cell wall organization"/>
    <property type="evidence" value="ECO:0007669"/>
    <property type="project" value="TreeGrafter"/>
</dbReference>
<name>A0A6G1IFE8_9PLEO</name>
<evidence type="ECO:0000313" key="7">
    <source>
        <dbReference type="EMBL" id="KAF2676957.1"/>
    </source>
</evidence>
<dbReference type="GO" id="GO:0098552">
    <property type="term" value="C:side of membrane"/>
    <property type="evidence" value="ECO:0007669"/>
    <property type="project" value="UniProtKB-KW"/>
</dbReference>
<feature type="chain" id="PRO_5026379567" description="1,3-beta-glucanosyltransferase" evidence="6">
    <location>
        <begin position="25"/>
        <end position="230"/>
    </location>
</feature>
<comment type="similarity">
    <text evidence="2 6">Belongs to the glycosyl hydrolase 72 family.</text>
</comment>
<dbReference type="PANTHER" id="PTHR31468:SF2">
    <property type="entry name" value="1,3-BETA-GLUCANOSYLTRANSFERASE GAS1"/>
    <property type="match status" value="1"/>
</dbReference>
<evidence type="ECO:0000256" key="1">
    <source>
        <dbReference type="ARBA" id="ARBA00004609"/>
    </source>
</evidence>
<evidence type="ECO:0000256" key="6">
    <source>
        <dbReference type="RuleBase" id="RU361209"/>
    </source>
</evidence>
<keyword evidence="3 6" id="KW-0732">Signal</keyword>
<dbReference type="GO" id="GO:0016787">
    <property type="term" value="F:hydrolase activity"/>
    <property type="evidence" value="ECO:0007669"/>
    <property type="project" value="UniProtKB-KW"/>
</dbReference>
<comment type="subcellular location">
    <subcellularLocation>
        <location evidence="1 6">Cell membrane</location>
        <topology evidence="1 6">Lipid-anchor</topology>
        <topology evidence="1 6">GPI-anchor</topology>
    </subcellularLocation>
</comment>
<keyword evidence="6" id="KW-0449">Lipoprotein</keyword>
<dbReference type="Proteomes" id="UP000799291">
    <property type="component" value="Unassembled WGS sequence"/>
</dbReference>
<keyword evidence="6" id="KW-0336">GPI-anchor</keyword>
<dbReference type="EC" id="2.4.1.-" evidence="6"/>
<evidence type="ECO:0000256" key="2">
    <source>
        <dbReference type="ARBA" id="ARBA00007528"/>
    </source>
</evidence>
<keyword evidence="4" id="KW-1015">Disulfide bond</keyword>
<feature type="signal peptide" evidence="6">
    <location>
        <begin position="1"/>
        <end position="24"/>
    </location>
</feature>
<evidence type="ECO:0000313" key="8">
    <source>
        <dbReference type="Proteomes" id="UP000799291"/>
    </source>
</evidence>
<dbReference type="GO" id="GO:0071970">
    <property type="term" value="P:fungal-type cell wall (1-&gt;3)-beta-D-glucan biosynthetic process"/>
    <property type="evidence" value="ECO:0007669"/>
    <property type="project" value="TreeGrafter"/>
</dbReference>
<organism evidence="7 8">
    <name type="scientific">Lentithecium fluviatile CBS 122367</name>
    <dbReference type="NCBI Taxonomy" id="1168545"/>
    <lineage>
        <taxon>Eukaryota</taxon>
        <taxon>Fungi</taxon>
        <taxon>Dikarya</taxon>
        <taxon>Ascomycota</taxon>
        <taxon>Pezizomycotina</taxon>
        <taxon>Dothideomycetes</taxon>
        <taxon>Pleosporomycetidae</taxon>
        <taxon>Pleosporales</taxon>
        <taxon>Massarineae</taxon>
        <taxon>Lentitheciaceae</taxon>
        <taxon>Lentithecium</taxon>
    </lineage>
</organism>
<keyword evidence="6" id="KW-0472">Membrane</keyword>
<reference evidence="7" key="1">
    <citation type="journal article" date="2020" name="Stud. Mycol.">
        <title>101 Dothideomycetes genomes: a test case for predicting lifestyles and emergence of pathogens.</title>
        <authorList>
            <person name="Haridas S."/>
            <person name="Albert R."/>
            <person name="Binder M."/>
            <person name="Bloem J."/>
            <person name="Labutti K."/>
            <person name="Salamov A."/>
            <person name="Andreopoulos B."/>
            <person name="Baker S."/>
            <person name="Barry K."/>
            <person name="Bills G."/>
            <person name="Bluhm B."/>
            <person name="Cannon C."/>
            <person name="Castanera R."/>
            <person name="Culley D."/>
            <person name="Daum C."/>
            <person name="Ezra D."/>
            <person name="Gonzalez J."/>
            <person name="Henrissat B."/>
            <person name="Kuo A."/>
            <person name="Liang C."/>
            <person name="Lipzen A."/>
            <person name="Lutzoni F."/>
            <person name="Magnuson J."/>
            <person name="Mondo S."/>
            <person name="Nolan M."/>
            <person name="Ohm R."/>
            <person name="Pangilinan J."/>
            <person name="Park H.-J."/>
            <person name="Ramirez L."/>
            <person name="Alfaro M."/>
            <person name="Sun H."/>
            <person name="Tritt A."/>
            <person name="Yoshinaga Y."/>
            <person name="Zwiers L.-H."/>
            <person name="Turgeon B."/>
            <person name="Goodwin S."/>
            <person name="Spatafora J."/>
            <person name="Crous P."/>
            <person name="Grigoriev I."/>
        </authorList>
    </citation>
    <scope>NUCLEOTIDE SEQUENCE</scope>
    <source>
        <strain evidence="7">CBS 122367</strain>
    </source>
</reference>
<comment type="function">
    <text evidence="6">Splits internally a 1,3-beta-glucan molecule and transfers the newly generated reducing end (the donor) to the non-reducing end of another 1,3-beta-glucan molecule (the acceptor) forming a 1,3-beta linkage, resulting in the elongation of 1,3-beta-glucan chains in the cell wall.</text>
</comment>
<dbReference type="GO" id="GO:0042124">
    <property type="term" value="F:1,3-beta-glucanosyltransferase activity"/>
    <property type="evidence" value="ECO:0007669"/>
    <property type="project" value="TreeGrafter"/>
</dbReference>
<dbReference type="EMBL" id="MU005627">
    <property type="protein sequence ID" value="KAF2676957.1"/>
    <property type="molecule type" value="Genomic_DNA"/>
</dbReference>
<dbReference type="GO" id="GO:0005886">
    <property type="term" value="C:plasma membrane"/>
    <property type="evidence" value="ECO:0007669"/>
    <property type="project" value="UniProtKB-SubCell"/>
</dbReference>
<keyword evidence="5" id="KW-0325">Glycoprotein</keyword>
<protein>
    <recommendedName>
        <fullName evidence="6">1,3-beta-glucanosyltransferase</fullName>
        <ecNumber evidence="6">2.4.1.-</ecNumber>
    </recommendedName>
</protein>
<keyword evidence="8" id="KW-1185">Reference proteome</keyword>
<dbReference type="Gene3D" id="3.20.20.80">
    <property type="entry name" value="Glycosidases"/>
    <property type="match status" value="1"/>
</dbReference>
<gene>
    <name evidence="7" type="ORF">K458DRAFT_436903</name>
</gene>
<evidence type="ECO:0000256" key="5">
    <source>
        <dbReference type="ARBA" id="ARBA00023180"/>
    </source>
</evidence>
<keyword evidence="7" id="KW-0378">Hydrolase</keyword>
<dbReference type="AlphaFoldDB" id="A0A6G1IFE8"/>
<proteinExistence type="inferred from homology"/>
<dbReference type="InterPro" id="IPR004886">
    <property type="entry name" value="Glucanosyltransferase"/>
</dbReference>
<keyword evidence="6" id="KW-0808">Transferase</keyword>
<dbReference type="OrthoDB" id="3796639at2759"/>